<name>A0ABV3ZZ90_9BURK</name>
<sequence>MRVRWFRAWIVAVGLAALGYAQAQPSETVNAAKAGETTAQYELGKAYLYG</sequence>
<keyword evidence="3" id="KW-1185">Reference proteome</keyword>
<protein>
    <recommendedName>
        <fullName evidence="4">Sel1 repeat family protein</fullName>
    </recommendedName>
</protein>
<dbReference type="Proteomes" id="UP001561046">
    <property type="component" value="Unassembled WGS sequence"/>
</dbReference>
<reference evidence="2 3" key="1">
    <citation type="journal article" date="2013" name="Int. J. Syst. Evol. Microbiol.">
        <title>Comamonas guangdongensis sp. nov., isolated from subterranean forest sediment, and emended description of the genus Comamonas.</title>
        <authorList>
            <person name="Zhang J."/>
            <person name="Wang Y."/>
            <person name="Zhou S."/>
            <person name="Wu C."/>
            <person name="He J."/>
            <person name="Li F."/>
        </authorList>
    </citation>
    <scope>NUCLEOTIDE SEQUENCE [LARGE SCALE GENOMIC DNA]</scope>
    <source>
        <strain evidence="2 3">CCTCC AB2011133</strain>
    </source>
</reference>
<evidence type="ECO:0008006" key="4">
    <source>
        <dbReference type="Google" id="ProtNLM"/>
    </source>
</evidence>
<dbReference type="RefSeq" id="WP_369339900.1">
    <property type="nucleotide sequence ID" value="NZ_JBFYGN010000025.1"/>
</dbReference>
<organism evidence="2 3">
    <name type="scientific">Comamonas guangdongensis</name>
    <dbReference type="NCBI Taxonomy" id="510515"/>
    <lineage>
        <taxon>Bacteria</taxon>
        <taxon>Pseudomonadati</taxon>
        <taxon>Pseudomonadota</taxon>
        <taxon>Betaproteobacteria</taxon>
        <taxon>Burkholderiales</taxon>
        <taxon>Comamonadaceae</taxon>
        <taxon>Comamonas</taxon>
    </lineage>
</organism>
<feature type="signal peptide" evidence="1">
    <location>
        <begin position="1"/>
        <end position="23"/>
    </location>
</feature>
<comment type="caution">
    <text evidence="2">The sequence shown here is derived from an EMBL/GenBank/DDBJ whole genome shotgun (WGS) entry which is preliminary data.</text>
</comment>
<feature type="chain" id="PRO_5046043656" description="Sel1 repeat family protein" evidence="1">
    <location>
        <begin position="24"/>
        <end position="50"/>
    </location>
</feature>
<proteinExistence type="predicted"/>
<evidence type="ECO:0000313" key="2">
    <source>
        <dbReference type="EMBL" id="MEX8194720.1"/>
    </source>
</evidence>
<accession>A0ABV3ZZ90</accession>
<evidence type="ECO:0000256" key="1">
    <source>
        <dbReference type="SAM" id="SignalP"/>
    </source>
</evidence>
<keyword evidence="1" id="KW-0732">Signal</keyword>
<evidence type="ECO:0000313" key="3">
    <source>
        <dbReference type="Proteomes" id="UP001561046"/>
    </source>
</evidence>
<dbReference type="EMBL" id="JBFYGN010000025">
    <property type="protein sequence ID" value="MEX8194720.1"/>
    <property type="molecule type" value="Genomic_DNA"/>
</dbReference>
<gene>
    <name evidence="2" type="ORF">AB6724_17955</name>
</gene>